<evidence type="ECO:0000313" key="9">
    <source>
        <dbReference type="EMBL" id="ORV03103.1"/>
    </source>
</evidence>
<keyword evidence="3" id="KW-0808">Transferase</keyword>
<evidence type="ECO:0000313" key="10">
    <source>
        <dbReference type="Proteomes" id="UP000193484"/>
    </source>
</evidence>
<dbReference type="GO" id="GO:0004713">
    <property type="term" value="F:protein tyrosine kinase activity"/>
    <property type="evidence" value="ECO:0007669"/>
    <property type="project" value="InterPro"/>
</dbReference>
<dbReference type="InterPro" id="IPR000719">
    <property type="entry name" value="Prot_kinase_dom"/>
</dbReference>
<evidence type="ECO:0000256" key="2">
    <source>
        <dbReference type="ARBA" id="ARBA00022527"/>
    </source>
</evidence>
<dbReference type="Gene3D" id="3.30.200.20">
    <property type="entry name" value="Phosphorylase Kinase, domain 1"/>
    <property type="match status" value="1"/>
</dbReference>
<comment type="caution">
    <text evidence="9">The sequence shown here is derived from an EMBL/GenBank/DDBJ whole genome shotgun (WGS) entry which is preliminary data.</text>
</comment>
<reference evidence="9 10" key="1">
    <citation type="submission" date="2016-01" db="EMBL/GenBank/DDBJ databases">
        <title>The new phylogeny of the genus Mycobacterium.</title>
        <authorList>
            <person name="Tarcisio F."/>
            <person name="Conor M."/>
            <person name="Antonella G."/>
            <person name="Elisabetta G."/>
            <person name="Giulia F.S."/>
            <person name="Sara T."/>
            <person name="Anna F."/>
            <person name="Clotilde B."/>
            <person name="Roberto B."/>
            <person name="Veronica D.S."/>
            <person name="Fabio R."/>
            <person name="Monica P."/>
            <person name="Olivier J."/>
            <person name="Enrico T."/>
            <person name="Nicola S."/>
        </authorList>
    </citation>
    <scope>NUCLEOTIDE SEQUENCE [LARGE SCALE GENOMIC DNA]</scope>
    <source>
        <strain evidence="9 10">DSM 44179</strain>
    </source>
</reference>
<sequence>MQLGAGQVFAGYTIVGLLGGGETGQVYLARHPRLPREDALKVLSESVSADPQFRDRFRSAADRAAGLWHPHIVGVHDRGEQDGRLWIAMDYVRGEDTGRMVEQHPGGLPLERVVAVVGAVASALDYAHGKGLLHRDVRPGNIMITSEDARNQRILLTDFGIARRLDGGSGLAAADVTVGAVDFAAPEQLLGQAVDGRADQYSLAATCYFLLTGAAPFHDADPAVVIGRQLNAPPPRLAATHRWLEALDPVLARALSKDPAARFASCAEFVTALVQAVPYAAAPHTSAPHTSPAPIAPSVAQAPPYPRPYPDAGNLPGALPGAPPGWSRPAPEPAKSGRGARILAGVLAVLLLGTAIGAGVLGAQWRKAVVAVEAGDQAAADQRAAKEMQSAAEAFAVLLTSIDAKNLDSDIAQILDGSTGEFKDMYGETSGQLRQLLIDNNSTSRGNVVDSAVQSFDGDVGVVLLFVDQAVSGKNSPDPRLDRSRLKITMRNVEGRWLAEKVDLP</sequence>
<feature type="transmembrane region" description="Helical" evidence="8">
    <location>
        <begin position="342"/>
        <end position="363"/>
    </location>
</feature>
<dbReference type="PROSITE" id="PS50011">
    <property type="entry name" value="PROTEIN_KINASE_DOM"/>
    <property type="match status" value="1"/>
</dbReference>
<dbReference type="GO" id="GO:0005524">
    <property type="term" value="F:ATP binding"/>
    <property type="evidence" value="ECO:0007669"/>
    <property type="project" value="UniProtKB-KW"/>
</dbReference>
<keyword evidence="8" id="KW-0472">Membrane</keyword>
<evidence type="ECO:0000256" key="3">
    <source>
        <dbReference type="ARBA" id="ARBA00022679"/>
    </source>
</evidence>
<evidence type="ECO:0000256" key="6">
    <source>
        <dbReference type="ARBA" id="ARBA00022840"/>
    </source>
</evidence>
<keyword evidence="6" id="KW-0067">ATP-binding</keyword>
<dbReference type="PANTHER" id="PTHR43289">
    <property type="entry name" value="MITOGEN-ACTIVATED PROTEIN KINASE KINASE KINASE 20-RELATED"/>
    <property type="match status" value="1"/>
</dbReference>
<keyword evidence="10" id="KW-1185">Reference proteome</keyword>
<dbReference type="STRING" id="1793.AWC04_10715"/>
<dbReference type="EMBL" id="LQOJ01000039">
    <property type="protein sequence ID" value="ORV03103.1"/>
    <property type="molecule type" value="Genomic_DNA"/>
</dbReference>
<dbReference type="InterPro" id="IPR008266">
    <property type="entry name" value="Tyr_kinase_AS"/>
</dbReference>
<dbReference type="OrthoDB" id="5622056at2"/>
<dbReference type="CDD" id="cd14014">
    <property type="entry name" value="STKc_PknB_like"/>
    <property type="match status" value="1"/>
</dbReference>
<keyword evidence="8" id="KW-1133">Transmembrane helix</keyword>
<keyword evidence="4" id="KW-0547">Nucleotide-binding</keyword>
<keyword evidence="8" id="KW-0812">Transmembrane</keyword>
<name>A0A1X1RCT7_MYCFA</name>
<evidence type="ECO:0000256" key="7">
    <source>
        <dbReference type="SAM" id="MobiDB-lite"/>
    </source>
</evidence>
<feature type="region of interest" description="Disordered" evidence="7">
    <location>
        <begin position="283"/>
        <end position="335"/>
    </location>
</feature>
<dbReference type="GO" id="GO:0004674">
    <property type="term" value="F:protein serine/threonine kinase activity"/>
    <property type="evidence" value="ECO:0007669"/>
    <property type="project" value="UniProtKB-KW"/>
</dbReference>
<keyword evidence="5" id="KW-0418">Kinase</keyword>
<dbReference type="RefSeq" id="WP_109750504.1">
    <property type="nucleotide sequence ID" value="NZ_AP022603.1"/>
</dbReference>
<dbReference type="PROSITE" id="PS00109">
    <property type="entry name" value="PROTEIN_KINASE_TYR"/>
    <property type="match status" value="1"/>
</dbReference>
<dbReference type="Pfam" id="PF00069">
    <property type="entry name" value="Pkinase"/>
    <property type="match status" value="1"/>
</dbReference>
<keyword evidence="2" id="KW-0723">Serine/threonine-protein kinase</keyword>
<dbReference type="EC" id="2.7.11.1" evidence="1"/>
<dbReference type="Gene3D" id="1.10.510.10">
    <property type="entry name" value="Transferase(Phosphotransferase) domain 1"/>
    <property type="match status" value="1"/>
</dbReference>
<organism evidence="9 10">
    <name type="scientific">Mycolicibacterium fallax</name>
    <name type="common">Mycobacterium fallax</name>
    <dbReference type="NCBI Taxonomy" id="1793"/>
    <lineage>
        <taxon>Bacteria</taxon>
        <taxon>Bacillati</taxon>
        <taxon>Actinomycetota</taxon>
        <taxon>Actinomycetes</taxon>
        <taxon>Mycobacteriales</taxon>
        <taxon>Mycobacteriaceae</taxon>
        <taxon>Mycolicibacterium</taxon>
    </lineage>
</organism>
<accession>A0A1X1RCT7</accession>
<gene>
    <name evidence="9" type="ORF">AWC04_10715</name>
</gene>
<evidence type="ECO:0000256" key="5">
    <source>
        <dbReference type="ARBA" id="ARBA00022777"/>
    </source>
</evidence>
<proteinExistence type="predicted"/>
<dbReference type="AlphaFoldDB" id="A0A1X1RCT7"/>
<evidence type="ECO:0000256" key="8">
    <source>
        <dbReference type="SAM" id="Phobius"/>
    </source>
</evidence>
<dbReference type="InterPro" id="IPR020635">
    <property type="entry name" value="Tyr_kinase_cat_dom"/>
</dbReference>
<dbReference type="Proteomes" id="UP000193484">
    <property type="component" value="Unassembled WGS sequence"/>
</dbReference>
<protein>
    <recommendedName>
        <fullName evidence="1">non-specific serine/threonine protein kinase</fullName>
        <ecNumber evidence="1">2.7.11.1</ecNumber>
    </recommendedName>
</protein>
<dbReference type="SMART" id="SM00219">
    <property type="entry name" value="TyrKc"/>
    <property type="match status" value="1"/>
</dbReference>
<evidence type="ECO:0000256" key="4">
    <source>
        <dbReference type="ARBA" id="ARBA00022741"/>
    </source>
</evidence>
<dbReference type="SUPFAM" id="SSF56112">
    <property type="entry name" value="Protein kinase-like (PK-like)"/>
    <property type="match status" value="1"/>
</dbReference>
<evidence type="ECO:0000256" key="1">
    <source>
        <dbReference type="ARBA" id="ARBA00012513"/>
    </source>
</evidence>
<dbReference type="InterPro" id="IPR011009">
    <property type="entry name" value="Kinase-like_dom_sf"/>
</dbReference>
<dbReference type="PANTHER" id="PTHR43289:SF6">
    <property type="entry name" value="SERINE_THREONINE-PROTEIN KINASE NEKL-3"/>
    <property type="match status" value="1"/>
</dbReference>